<proteinExistence type="predicted"/>
<sequence length="114" mass="12922">MCGEDEGVEQLASGEWKKKFLVLHVYFKENGHCNVPRSHPCWNWCKAQRVAAKGTMFLKEDQKRALDRIGFEWTTPTKHVKSSSFSELFGCFGSPKLGSNSLSVKSIDQREVAI</sequence>
<dbReference type="Pfam" id="PF03457">
    <property type="entry name" value="HA"/>
    <property type="match status" value="1"/>
</dbReference>
<dbReference type="InterPro" id="IPR005114">
    <property type="entry name" value="Helicase_assoc"/>
</dbReference>
<dbReference type="EMBL" id="HBDV01000605">
    <property type="protein sequence ID" value="CAD8216111.1"/>
    <property type="molecule type" value="Transcribed_RNA"/>
</dbReference>
<evidence type="ECO:0000313" key="2">
    <source>
        <dbReference type="EMBL" id="CAD8216111.1"/>
    </source>
</evidence>
<evidence type="ECO:0000259" key="1">
    <source>
        <dbReference type="Pfam" id="PF03457"/>
    </source>
</evidence>
<name>A0A7R9XNB8_9CHLO</name>
<gene>
    <name evidence="2" type="ORF">PAMY1081_LOCUS385</name>
</gene>
<dbReference type="Gene3D" id="6.10.140.530">
    <property type="match status" value="1"/>
</dbReference>
<dbReference type="AlphaFoldDB" id="A0A7R9XNB8"/>
<accession>A0A7R9XNB8</accession>
<feature type="domain" description="Helicase-associated" evidence="1">
    <location>
        <begin position="15"/>
        <end position="71"/>
    </location>
</feature>
<reference evidence="2" key="1">
    <citation type="submission" date="2021-01" db="EMBL/GenBank/DDBJ databases">
        <authorList>
            <person name="Corre E."/>
            <person name="Pelletier E."/>
            <person name="Niang G."/>
            <person name="Scheremetjew M."/>
            <person name="Finn R."/>
            <person name="Kale V."/>
            <person name="Holt S."/>
            <person name="Cochrane G."/>
            <person name="Meng A."/>
            <person name="Brown T."/>
            <person name="Cohen L."/>
        </authorList>
    </citation>
    <scope>NUCLEOTIDE SEQUENCE</scope>
    <source>
        <strain evidence="2">CCMP720</strain>
    </source>
</reference>
<protein>
    <recommendedName>
        <fullName evidence="1">Helicase-associated domain-containing protein</fullName>
    </recommendedName>
</protein>
<organism evidence="2">
    <name type="scientific">Polyblepharides amylifera</name>
    <dbReference type="NCBI Taxonomy" id="1486889"/>
    <lineage>
        <taxon>Eukaryota</taxon>
        <taxon>Viridiplantae</taxon>
        <taxon>Chlorophyta</taxon>
        <taxon>Pyramimonadophyceae</taxon>
        <taxon>Pyramimonadales</taxon>
        <taxon>Polyblepharidaceae</taxon>
        <taxon>Polyblepharides</taxon>
    </lineage>
</organism>